<gene>
    <name evidence="2" type="ORF">ALC57_13158</name>
</gene>
<dbReference type="AlphaFoldDB" id="A0A151IZV4"/>
<protein>
    <submittedName>
        <fullName evidence="2">Uncharacterized protein</fullName>
    </submittedName>
</protein>
<feature type="region of interest" description="Disordered" evidence="1">
    <location>
        <begin position="216"/>
        <end position="254"/>
    </location>
</feature>
<evidence type="ECO:0000313" key="3">
    <source>
        <dbReference type="Proteomes" id="UP000078492"/>
    </source>
</evidence>
<dbReference type="EMBL" id="KQ980666">
    <property type="protein sequence ID" value="KYN14629.1"/>
    <property type="molecule type" value="Genomic_DNA"/>
</dbReference>
<feature type="compositionally biased region" description="Low complexity" evidence="1">
    <location>
        <begin position="163"/>
        <end position="172"/>
    </location>
</feature>
<dbReference type="STRING" id="471704.A0A151IZV4"/>
<keyword evidence="3" id="KW-1185">Reference proteome</keyword>
<accession>A0A151IZV4</accession>
<dbReference type="Proteomes" id="UP000078492">
    <property type="component" value="Unassembled WGS sequence"/>
</dbReference>
<evidence type="ECO:0000313" key="2">
    <source>
        <dbReference type="EMBL" id="KYN14629.1"/>
    </source>
</evidence>
<proteinExistence type="predicted"/>
<feature type="region of interest" description="Disordered" evidence="1">
    <location>
        <begin position="163"/>
        <end position="187"/>
    </location>
</feature>
<sequence length="291" mass="33440">MDIAIDVQSFRDVEDNFIPKEVVVLAINAMITGHWIMRPPYPFGELPERARLENNWLKRNYHRIEWFDGDINPIYFTIHLRAITRHVRYIYTRGQEKSRYLSNLLSRNVYNLEGISPAFKNLPDFGGCGQRCTHHGFRTNVGSHCALRNAYKLKRWLAIRNSSDSSYDSLPSENCSESDVESEKTNSGNFSIKFKNQKNDIFRNIEAWRKNIVTEKANQNEDEQATAEEKKDLPKFDSTTDRDKTNTNVSQTSSIFENSTTHVLAKECSTCGGLSCQPTAEGVDEVDCHCR</sequence>
<evidence type="ECO:0000256" key="1">
    <source>
        <dbReference type="SAM" id="MobiDB-lite"/>
    </source>
</evidence>
<name>A0A151IZV4_9HYME</name>
<feature type="compositionally biased region" description="Basic and acidic residues" evidence="1">
    <location>
        <begin position="227"/>
        <end position="245"/>
    </location>
</feature>
<reference evidence="2 3" key="1">
    <citation type="submission" date="2015-09" db="EMBL/GenBank/DDBJ databases">
        <title>Trachymyrmex cornetzi WGS genome.</title>
        <authorList>
            <person name="Nygaard S."/>
            <person name="Hu H."/>
            <person name="Boomsma J."/>
            <person name="Zhang G."/>
        </authorList>
    </citation>
    <scope>NUCLEOTIDE SEQUENCE [LARGE SCALE GENOMIC DNA]</scope>
    <source>
        <strain evidence="2">Tcor2-1</strain>
        <tissue evidence="2">Whole body</tissue>
    </source>
</reference>
<organism evidence="2 3">
    <name type="scientific">Trachymyrmex cornetzi</name>
    <dbReference type="NCBI Taxonomy" id="471704"/>
    <lineage>
        <taxon>Eukaryota</taxon>
        <taxon>Metazoa</taxon>
        <taxon>Ecdysozoa</taxon>
        <taxon>Arthropoda</taxon>
        <taxon>Hexapoda</taxon>
        <taxon>Insecta</taxon>
        <taxon>Pterygota</taxon>
        <taxon>Neoptera</taxon>
        <taxon>Endopterygota</taxon>
        <taxon>Hymenoptera</taxon>
        <taxon>Apocrita</taxon>
        <taxon>Aculeata</taxon>
        <taxon>Formicoidea</taxon>
        <taxon>Formicidae</taxon>
        <taxon>Myrmicinae</taxon>
        <taxon>Trachymyrmex</taxon>
    </lineage>
</organism>